<keyword evidence="2" id="KW-1185">Reference proteome</keyword>
<evidence type="ECO:0000313" key="1">
    <source>
        <dbReference type="EMBL" id="CAD8152959.1"/>
    </source>
</evidence>
<name>A0A8S1TPT1_PAROT</name>
<dbReference type="EMBL" id="CAJJDP010000027">
    <property type="protein sequence ID" value="CAD8152959.1"/>
    <property type="molecule type" value="Genomic_DNA"/>
</dbReference>
<evidence type="ECO:0000313" key="2">
    <source>
        <dbReference type="Proteomes" id="UP000683925"/>
    </source>
</evidence>
<organism evidence="1 2">
    <name type="scientific">Paramecium octaurelia</name>
    <dbReference type="NCBI Taxonomy" id="43137"/>
    <lineage>
        <taxon>Eukaryota</taxon>
        <taxon>Sar</taxon>
        <taxon>Alveolata</taxon>
        <taxon>Ciliophora</taxon>
        <taxon>Intramacronucleata</taxon>
        <taxon>Oligohymenophorea</taxon>
        <taxon>Peniculida</taxon>
        <taxon>Parameciidae</taxon>
        <taxon>Paramecium</taxon>
    </lineage>
</organism>
<proteinExistence type="predicted"/>
<gene>
    <name evidence="1" type="ORF">POCTA_138.1.T0270125</name>
</gene>
<dbReference type="AlphaFoldDB" id="A0A8S1TPT1"/>
<protein>
    <submittedName>
        <fullName evidence="1">Uncharacterized protein</fullName>
    </submittedName>
</protein>
<dbReference type="Proteomes" id="UP000683925">
    <property type="component" value="Unassembled WGS sequence"/>
</dbReference>
<reference evidence="1" key="1">
    <citation type="submission" date="2021-01" db="EMBL/GenBank/DDBJ databases">
        <authorList>
            <consortium name="Genoscope - CEA"/>
            <person name="William W."/>
        </authorList>
    </citation>
    <scope>NUCLEOTIDE SEQUENCE</scope>
</reference>
<comment type="caution">
    <text evidence="1">The sequence shown here is derived from an EMBL/GenBank/DDBJ whole genome shotgun (WGS) entry which is preliminary data.</text>
</comment>
<accession>A0A8S1TPT1</accession>
<sequence>MSKTCYPEPITVPQQKIQIQNMFKKKFSQHTIGQKINDFLYKTRESFKDFQAYISHYQNLKQHHRLYKQRTATYFQQ</sequence>